<comment type="caution">
    <text evidence="2">The sequence shown here is derived from an EMBL/GenBank/DDBJ whole genome shotgun (WGS) entry which is preliminary data.</text>
</comment>
<reference evidence="2 3" key="1">
    <citation type="submission" date="2019-02" db="EMBL/GenBank/DDBJ databases">
        <title>Kribbella capetownensis sp. nov. and Kribbella speibonae sp. nov., isolated from soil.</title>
        <authorList>
            <person name="Curtis S.M."/>
            <person name="Norton I."/>
            <person name="Everest G.J."/>
            <person name="Meyers P.R."/>
        </authorList>
    </citation>
    <scope>NUCLEOTIDE SEQUENCE [LARGE SCALE GENOMIC DNA]</scope>
    <source>
        <strain evidence="2 3">KCTC 29219</strain>
    </source>
</reference>
<dbReference type="EMBL" id="SJJZ01000001">
    <property type="protein sequence ID" value="TCC10460.1"/>
    <property type="molecule type" value="Genomic_DNA"/>
</dbReference>
<evidence type="ECO:0000313" key="3">
    <source>
        <dbReference type="Proteomes" id="UP000292346"/>
    </source>
</evidence>
<dbReference type="RefSeq" id="WP_131334874.1">
    <property type="nucleotide sequence ID" value="NZ_SJJZ01000001.1"/>
</dbReference>
<sequence>MAENQPERPFQVLLSEGAVQDLNRMRDAAAAEAKQYPNDKSPANNANRTLYKGVLRELQDLESGSSKGHHVLGAHKGLGDGRDIVVSKIGDGTGKPNHRLTFREIPGRNAGGKDARDVIAIGPRHASENNAYQQTAMRLGRSADQSLPHLDRFGEAQVGSGGKAHQRNPVLDANRAIAHAFDGQTPLSGSRPLSESGFGSRGSSGGAKQAGKQAGRQTNPNPQRGE</sequence>
<accession>A0A4R0HKT8</accession>
<gene>
    <name evidence="2" type="ORF">E0H45_03845</name>
</gene>
<feature type="region of interest" description="Disordered" evidence="1">
    <location>
        <begin position="181"/>
        <end position="226"/>
    </location>
</feature>
<proteinExistence type="predicted"/>
<organism evidence="2 3">
    <name type="scientific">Kribbella soli</name>
    <dbReference type="NCBI Taxonomy" id="1124743"/>
    <lineage>
        <taxon>Bacteria</taxon>
        <taxon>Bacillati</taxon>
        <taxon>Actinomycetota</taxon>
        <taxon>Actinomycetes</taxon>
        <taxon>Propionibacteriales</taxon>
        <taxon>Kribbellaceae</taxon>
        <taxon>Kribbella</taxon>
    </lineage>
</organism>
<evidence type="ECO:0000256" key="1">
    <source>
        <dbReference type="SAM" id="MobiDB-lite"/>
    </source>
</evidence>
<dbReference type="Proteomes" id="UP000292346">
    <property type="component" value="Unassembled WGS sequence"/>
</dbReference>
<dbReference type="AlphaFoldDB" id="A0A4R0HKT8"/>
<keyword evidence="3" id="KW-1185">Reference proteome</keyword>
<name>A0A4R0HKT8_9ACTN</name>
<feature type="compositionally biased region" description="Low complexity" evidence="1">
    <location>
        <begin position="206"/>
        <end position="217"/>
    </location>
</feature>
<evidence type="ECO:0000313" key="2">
    <source>
        <dbReference type="EMBL" id="TCC10460.1"/>
    </source>
</evidence>
<protein>
    <submittedName>
        <fullName evidence="2">Uncharacterized protein</fullName>
    </submittedName>
</protein>
<dbReference type="OrthoDB" id="3821790at2"/>